<evidence type="ECO:0000313" key="2">
    <source>
        <dbReference type="EMBL" id="EQD94700.1"/>
    </source>
</evidence>
<feature type="coiled-coil region" evidence="1">
    <location>
        <begin position="20"/>
        <end position="69"/>
    </location>
</feature>
<dbReference type="EMBL" id="ASYV01000064">
    <property type="protein sequence ID" value="EQD94700.1"/>
    <property type="molecule type" value="Genomic_DNA"/>
</dbReference>
<evidence type="ECO:0000313" key="3">
    <source>
        <dbReference type="Proteomes" id="UP000015663"/>
    </source>
</evidence>
<accession>T2SR38</accession>
<proteinExistence type="predicted"/>
<reference evidence="2 3" key="1">
    <citation type="journal article" date="2013" name="Genome Announc.">
        <title>Draft Genome Sequences of Helicobacter pylori Strains Isolated from Regions of Low and High Gastric Cancer Risk in Colombia.</title>
        <authorList>
            <person name="Sheh A."/>
            <person name="Piazuelo M.B."/>
            <person name="Wilson K.T."/>
            <person name="Correa P."/>
            <person name="Fox J.G."/>
        </authorList>
    </citation>
    <scope>NUCLEOTIDE SEQUENCE [LARGE SCALE GENOMIC DNA]</scope>
    <source>
        <strain evidence="2 3">PZ5080</strain>
    </source>
</reference>
<organism evidence="2 3">
    <name type="scientific">Helicobacter pylori PZ5080</name>
    <dbReference type="NCBI Taxonomy" id="1337394"/>
    <lineage>
        <taxon>Bacteria</taxon>
        <taxon>Pseudomonadati</taxon>
        <taxon>Campylobacterota</taxon>
        <taxon>Epsilonproteobacteria</taxon>
        <taxon>Campylobacterales</taxon>
        <taxon>Helicobacteraceae</taxon>
        <taxon>Helicobacter</taxon>
    </lineage>
</organism>
<dbReference type="AlphaFoldDB" id="T2SR38"/>
<name>T2SR38_HELPX</name>
<dbReference type="Proteomes" id="UP000015663">
    <property type="component" value="Unassembled WGS sequence"/>
</dbReference>
<dbReference type="PATRIC" id="fig|1337394.3.peg.428"/>
<gene>
    <name evidence="2" type="ORF">L934_01450</name>
</gene>
<evidence type="ECO:0000256" key="1">
    <source>
        <dbReference type="SAM" id="Coils"/>
    </source>
</evidence>
<sequence length="130" mass="15271">KKGISMPNTTAKKDYTKYSEKQLFNLIHQLERKIKKMQNDRVSFKEKMAKELEKRDQNFKDKIDALNELLQKISQAFDDKRDCCFGHETPNIQTQQAMRDADNKETDLFVEDFSSYSNERKKALGVEAQS</sequence>
<keyword evidence="1" id="KW-0175">Coiled coil</keyword>
<protein>
    <recommendedName>
        <fullName evidence="4">R4 protein</fullName>
    </recommendedName>
</protein>
<evidence type="ECO:0008006" key="4">
    <source>
        <dbReference type="Google" id="ProtNLM"/>
    </source>
</evidence>
<comment type="caution">
    <text evidence="2">The sequence shown here is derived from an EMBL/GenBank/DDBJ whole genome shotgun (WGS) entry which is preliminary data.</text>
</comment>
<feature type="non-terminal residue" evidence="2">
    <location>
        <position position="1"/>
    </location>
</feature>